<protein>
    <recommendedName>
        <fullName evidence="2">Glycosyl transferase family 1 domain-containing protein</fullName>
    </recommendedName>
</protein>
<dbReference type="Pfam" id="PF00534">
    <property type="entry name" value="Glycos_transf_1"/>
    <property type="match status" value="1"/>
</dbReference>
<organism evidence="3 4">
    <name type="scientific">Candidatus Vogelbacteria bacterium CG22_combo_CG10-13_8_21_14_all_37_9</name>
    <dbReference type="NCBI Taxonomy" id="1975046"/>
    <lineage>
        <taxon>Bacteria</taxon>
        <taxon>Candidatus Vogeliibacteriota</taxon>
    </lineage>
</organism>
<evidence type="ECO:0000259" key="2">
    <source>
        <dbReference type="Pfam" id="PF00534"/>
    </source>
</evidence>
<evidence type="ECO:0000313" key="4">
    <source>
        <dbReference type="Proteomes" id="UP000229334"/>
    </source>
</evidence>
<gene>
    <name evidence="3" type="ORF">COX02_01740</name>
</gene>
<accession>A0A2H0BKD8</accession>
<dbReference type="Gene3D" id="3.40.50.2000">
    <property type="entry name" value="Glycogen Phosphorylase B"/>
    <property type="match status" value="1"/>
</dbReference>
<dbReference type="InterPro" id="IPR001296">
    <property type="entry name" value="Glyco_trans_1"/>
</dbReference>
<evidence type="ECO:0000313" key="3">
    <source>
        <dbReference type="EMBL" id="PIP58146.1"/>
    </source>
</evidence>
<dbReference type="GO" id="GO:0009103">
    <property type="term" value="P:lipopolysaccharide biosynthetic process"/>
    <property type="evidence" value="ECO:0007669"/>
    <property type="project" value="TreeGrafter"/>
</dbReference>
<proteinExistence type="predicted"/>
<sequence>MKLLIITQKVDRQDPILGFFHRWLEEFAKHYEQVLVIALGVGDFSLPTNVRVLSLGKPNQVQSVLGPKKWWRKFIILINFYTYLYLERRNYDQVFVHMNPIYLVLAGVYWRLAGRPVGLWYTHRQVDWKLRLAEKLATIIFTAAPESFKLKSPKVIVTGHGIDTAIFACPARACPPKVKTTEPFVIMAVGRLTRIKHLDILLKASALLREQINIPFLIRLVGEAVTVEDKKYLSELQTIVKQSSLEGLVEWTGAVAPEKMRALYCQAGLTVNLSPTGGLDKAVLESLACGVPVLTSNQAFRGYLAPYQAELLLTDWAENQLAIQIQSLMMRTDRETIGTTLQNTVRIKADLGQLIKTIATKL</sequence>
<reference evidence="3 4" key="1">
    <citation type="submission" date="2017-09" db="EMBL/GenBank/DDBJ databases">
        <title>Depth-based differentiation of microbial function through sediment-hosted aquifers and enrichment of novel symbionts in the deep terrestrial subsurface.</title>
        <authorList>
            <person name="Probst A.J."/>
            <person name="Ladd B."/>
            <person name="Jarett J.K."/>
            <person name="Geller-Mcgrath D.E."/>
            <person name="Sieber C.M."/>
            <person name="Emerson J.B."/>
            <person name="Anantharaman K."/>
            <person name="Thomas B.C."/>
            <person name="Malmstrom R."/>
            <person name="Stieglmeier M."/>
            <person name="Klingl A."/>
            <person name="Woyke T."/>
            <person name="Ryan C.M."/>
            <person name="Banfield J.F."/>
        </authorList>
    </citation>
    <scope>NUCLEOTIDE SEQUENCE [LARGE SCALE GENOMIC DNA]</scope>
    <source>
        <strain evidence="3">CG22_combo_CG10-13_8_21_14_all_37_9</strain>
    </source>
</reference>
<dbReference type="PANTHER" id="PTHR46401:SF2">
    <property type="entry name" value="GLYCOSYLTRANSFERASE WBBK-RELATED"/>
    <property type="match status" value="1"/>
</dbReference>
<feature type="domain" description="Glycosyl transferase family 1" evidence="2">
    <location>
        <begin position="179"/>
        <end position="313"/>
    </location>
</feature>
<dbReference type="GO" id="GO:0016757">
    <property type="term" value="F:glycosyltransferase activity"/>
    <property type="evidence" value="ECO:0007669"/>
    <property type="project" value="InterPro"/>
</dbReference>
<dbReference type="EMBL" id="PCSX01000028">
    <property type="protein sequence ID" value="PIP58146.1"/>
    <property type="molecule type" value="Genomic_DNA"/>
</dbReference>
<evidence type="ECO:0000256" key="1">
    <source>
        <dbReference type="ARBA" id="ARBA00022679"/>
    </source>
</evidence>
<dbReference type="CDD" id="cd03801">
    <property type="entry name" value="GT4_PimA-like"/>
    <property type="match status" value="1"/>
</dbReference>
<comment type="caution">
    <text evidence="3">The sequence shown here is derived from an EMBL/GenBank/DDBJ whole genome shotgun (WGS) entry which is preliminary data.</text>
</comment>
<keyword evidence="1" id="KW-0808">Transferase</keyword>
<dbReference type="Proteomes" id="UP000229334">
    <property type="component" value="Unassembled WGS sequence"/>
</dbReference>
<dbReference type="SUPFAM" id="SSF53756">
    <property type="entry name" value="UDP-Glycosyltransferase/glycogen phosphorylase"/>
    <property type="match status" value="1"/>
</dbReference>
<dbReference type="PANTHER" id="PTHR46401">
    <property type="entry name" value="GLYCOSYLTRANSFERASE WBBK-RELATED"/>
    <property type="match status" value="1"/>
</dbReference>
<name>A0A2H0BKD8_9BACT</name>
<dbReference type="AlphaFoldDB" id="A0A2H0BKD8"/>